<sequence>MKQITDSLSNLYKIKGLYLFLFAAMLLVACDTEKAVLPDEHNDVPDLSAIIPAKDQRFTYKLVDSDGAETRLVTRVTAVNDSAGIDVFSIENNFQYEEGPLVLKYKAFSKSGLTTNEISTSAGLNAMIEFVKGFATIKSSELTGFPQRQIFDNKGTVDSKVTFSKDPIRQYMQLEIPTEDGIVAAGIRNVVTYHDGEVIKEESITTPAGTFKCSKWEYSYDLKTTLTSERFPPEETAVVYTVHLWTAPGIGIVKSIEASGKDVTKTELQKIDK</sequence>
<keyword evidence="3" id="KW-1185">Reference proteome</keyword>
<proteinExistence type="predicted"/>
<dbReference type="Gene3D" id="2.40.360.20">
    <property type="match status" value="1"/>
</dbReference>
<dbReference type="RefSeq" id="WP_215234058.1">
    <property type="nucleotide sequence ID" value="NZ_CAJRAU010000003.1"/>
</dbReference>
<organism evidence="2 3">
    <name type="scientific">Dyadobacter linearis</name>
    <dbReference type="NCBI Taxonomy" id="2823330"/>
    <lineage>
        <taxon>Bacteria</taxon>
        <taxon>Pseudomonadati</taxon>
        <taxon>Bacteroidota</taxon>
        <taxon>Cytophagia</taxon>
        <taxon>Cytophagales</taxon>
        <taxon>Spirosomataceae</taxon>
        <taxon>Dyadobacter</taxon>
    </lineage>
</organism>
<dbReference type="PROSITE" id="PS51257">
    <property type="entry name" value="PROKAR_LIPOPROTEIN"/>
    <property type="match status" value="1"/>
</dbReference>
<dbReference type="EMBL" id="CAJRAU010000003">
    <property type="protein sequence ID" value="CAG5069984.1"/>
    <property type="molecule type" value="Genomic_DNA"/>
</dbReference>
<accession>A0ABM8UR62</accession>
<comment type="caution">
    <text evidence="2">The sequence shown here is derived from an EMBL/GenBank/DDBJ whole genome shotgun (WGS) entry which is preliminary data.</text>
</comment>
<evidence type="ECO:0000259" key="1">
    <source>
        <dbReference type="Pfam" id="PF21347"/>
    </source>
</evidence>
<feature type="domain" description="DUF3108" evidence="1">
    <location>
        <begin position="191"/>
        <end position="255"/>
    </location>
</feature>
<gene>
    <name evidence="2" type="ORF">DYBT9623_02724</name>
</gene>
<evidence type="ECO:0000313" key="3">
    <source>
        <dbReference type="Proteomes" id="UP000679725"/>
    </source>
</evidence>
<dbReference type="InterPro" id="IPR049279">
    <property type="entry name" value="DUF3108-like"/>
</dbReference>
<name>A0ABM8UR62_9BACT</name>
<dbReference type="Proteomes" id="UP000679725">
    <property type="component" value="Unassembled WGS sequence"/>
</dbReference>
<reference evidence="2 3" key="1">
    <citation type="submission" date="2021-04" db="EMBL/GenBank/DDBJ databases">
        <authorList>
            <person name="Rodrigo-Torres L."/>
            <person name="Arahal R. D."/>
            <person name="Lucena T."/>
        </authorList>
    </citation>
    <scope>NUCLEOTIDE SEQUENCE [LARGE SCALE GENOMIC DNA]</scope>
    <source>
        <strain evidence="2 3">CECT 9623</strain>
    </source>
</reference>
<evidence type="ECO:0000313" key="2">
    <source>
        <dbReference type="EMBL" id="CAG5069984.1"/>
    </source>
</evidence>
<dbReference type="Pfam" id="PF21347">
    <property type="entry name" value="DUF3108_like"/>
    <property type="match status" value="1"/>
</dbReference>
<protein>
    <recommendedName>
        <fullName evidence="1">DUF3108 domain-containing protein</fullName>
    </recommendedName>
</protein>